<feature type="compositionally biased region" description="Pro residues" evidence="1">
    <location>
        <begin position="566"/>
        <end position="581"/>
    </location>
</feature>
<evidence type="ECO:0000313" key="2">
    <source>
        <dbReference type="EMBL" id="CAL1696055.1"/>
    </source>
</evidence>
<accession>A0ABP1CK42</accession>
<sequence length="661" mass="71774">MTFDEPPTYSQDDSDLSDEGSQSGGDLQILIVPATNSTGFQKGYLGADLERAAIEGELQVKSADRIQWGKVTISLRTVERANGYEIELNRSELVLVSSPPDRSDAQTPQSTFPFSIPLPPDTPQCIHTPHSAVSHTLTARLVPAQPGAQAYTKELVIHTRRYTSHSYALGIAPETKAIDDPTRVEVQVPRTSFKAGEPIPLYLTIPSPRRELVLDEGLRLRNVRAELIRLVKVKKADTENGPSSSRQSGVFGSIVGESSQASSSVQKQHSLSSSHALDMRSLVGVPGGGEVVALSGTSCRLHPTRPLHLRLVLHQPRDDDPLSNQSPNLHLSDASHQEVVTECTSITQTTLLHSVSFLVCIHVTFMHMGTHTERVSTISIPVNILPPSAPLPEVEESLDTAYRKKHDRPPTRTARHEDAEVPHYEEGVAGPSFHAQGAPPPFEEREAPPPFFSQAPEASTSRPPTFLESETEIYVPSQEDQSIAPLPLAQDVVFEGEGVLFGFSHSEQFDGYNQLEEQDRPMTPPPTLEEATRDPDVTELATLTETDAINALELALEQHPDAPDAGLPPPPPIDDSDPPPSIDSEFTSPSRHHTASPPHSQAPPAFAEPSDSGHHPPPSPLPTNAESPSPAHGHAPPPYRVPDNSEPEDQENVARPPPYVD</sequence>
<gene>
    <name evidence="2" type="ORF">GFSPODELE1_LOCUS1016</name>
</gene>
<feature type="region of interest" description="Disordered" evidence="1">
    <location>
        <begin position="402"/>
        <end position="464"/>
    </location>
</feature>
<feature type="region of interest" description="Disordered" evidence="1">
    <location>
        <begin position="1"/>
        <end position="24"/>
    </location>
</feature>
<evidence type="ECO:0008006" key="4">
    <source>
        <dbReference type="Google" id="ProtNLM"/>
    </source>
</evidence>
<proteinExistence type="predicted"/>
<evidence type="ECO:0000256" key="1">
    <source>
        <dbReference type="SAM" id="MobiDB-lite"/>
    </source>
</evidence>
<name>A0ABP1CK42_9APHY</name>
<protein>
    <recommendedName>
        <fullName evidence="4">Arrestin-like N-terminal domain-containing protein</fullName>
    </recommendedName>
</protein>
<feature type="region of interest" description="Disordered" evidence="1">
    <location>
        <begin position="516"/>
        <end position="661"/>
    </location>
</feature>
<feature type="compositionally biased region" description="Basic and acidic residues" evidence="1">
    <location>
        <begin position="408"/>
        <end position="426"/>
    </location>
</feature>
<reference evidence="3" key="1">
    <citation type="submission" date="2024-04" db="EMBL/GenBank/DDBJ databases">
        <authorList>
            <person name="Shaw F."/>
            <person name="Minotto A."/>
        </authorList>
    </citation>
    <scope>NUCLEOTIDE SEQUENCE [LARGE SCALE GENOMIC DNA]</scope>
</reference>
<dbReference type="Proteomes" id="UP001497453">
    <property type="component" value="Chromosome 1"/>
</dbReference>
<keyword evidence="3" id="KW-1185">Reference proteome</keyword>
<organism evidence="2 3">
    <name type="scientific">Somion occarium</name>
    <dbReference type="NCBI Taxonomy" id="3059160"/>
    <lineage>
        <taxon>Eukaryota</taxon>
        <taxon>Fungi</taxon>
        <taxon>Dikarya</taxon>
        <taxon>Basidiomycota</taxon>
        <taxon>Agaricomycotina</taxon>
        <taxon>Agaricomycetes</taxon>
        <taxon>Polyporales</taxon>
        <taxon>Cerrenaceae</taxon>
        <taxon>Somion</taxon>
    </lineage>
</organism>
<dbReference type="EMBL" id="OZ037944">
    <property type="protein sequence ID" value="CAL1696055.1"/>
    <property type="molecule type" value="Genomic_DNA"/>
</dbReference>
<evidence type="ECO:0000313" key="3">
    <source>
        <dbReference type="Proteomes" id="UP001497453"/>
    </source>
</evidence>